<dbReference type="AlphaFoldDB" id="A0AA86P4E9"/>
<protein>
    <submittedName>
        <fullName evidence="2">Hypothetical_protein</fullName>
    </submittedName>
</protein>
<reference evidence="1" key="1">
    <citation type="submission" date="2023-06" db="EMBL/GenBank/DDBJ databases">
        <authorList>
            <person name="Kurt Z."/>
        </authorList>
    </citation>
    <scope>NUCLEOTIDE SEQUENCE</scope>
</reference>
<sequence length="151" mass="17751">MLSDFKTRFERSYGKLETFITQTDAKTNDINQFDTVKNLLIKVPKYIGKQELFQFNYNQLHVPSTSPKKDKREDNLTQSQMKLFSSKSPVSQKLKLRHPSQLSSQIEYTSIEYKKLTAHQEEVDAKLHQIQQSYNIPVLKQKYIKCSSKMQ</sequence>
<proteinExistence type="predicted"/>
<dbReference type="EMBL" id="CAXDID020000890">
    <property type="protein sequence ID" value="CAL6115558.1"/>
    <property type="molecule type" value="Genomic_DNA"/>
</dbReference>
<evidence type="ECO:0000313" key="2">
    <source>
        <dbReference type="EMBL" id="CAL6115558.1"/>
    </source>
</evidence>
<keyword evidence="3" id="KW-1185">Reference proteome</keyword>
<dbReference type="Proteomes" id="UP001642409">
    <property type="component" value="Unassembled WGS sequence"/>
</dbReference>
<dbReference type="EMBL" id="CATOUU010000476">
    <property type="protein sequence ID" value="CAI9931215.1"/>
    <property type="molecule type" value="Genomic_DNA"/>
</dbReference>
<gene>
    <name evidence="1" type="ORF">HINF_LOCUS18860</name>
    <name evidence="2" type="ORF">HINF_LOCUS78679</name>
</gene>
<comment type="caution">
    <text evidence="1">The sequence shown here is derived from an EMBL/GenBank/DDBJ whole genome shotgun (WGS) entry which is preliminary data.</text>
</comment>
<name>A0AA86P4E9_9EUKA</name>
<evidence type="ECO:0000313" key="1">
    <source>
        <dbReference type="EMBL" id="CAI9931215.1"/>
    </source>
</evidence>
<evidence type="ECO:0000313" key="3">
    <source>
        <dbReference type="Proteomes" id="UP001642409"/>
    </source>
</evidence>
<accession>A0AA86P4E9</accession>
<organism evidence="1">
    <name type="scientific">Hexamita inflata</name>
    <dbReference type="NCBI Taxonomy" id="28002"/>
    <lineage>
        <taxon>Eukaryota</taxon>
        <taxon>Metamonada</taxon>
        <taxon>Diplomonadida</taxon>
        <taxon>Hexamitidae</taxon>
        <taxon>Hexamitinae</taxon>
        <taxon>Hexamita</taxon>
    </lineage>
</organism>
<reference evidence="2 3" key="2">
    <citation type="submission" date="2024-07" db="EMBL/GenBank/DDBJ databases">
        <authorList>
            <person name="Akdeniz Z."/>
        </authorList>
    </citation>
    <scope>NUCLEOTIDE SEQUENCE [LARGE SCALE GENOMIC DNA]</scope>
</reference>